<reference key="1">
    <citation type="submission" date="2010-11" db="EMBL/GenBank/DDBJ databases">
        <title>The complete genome of Bacteroides helcogenes P 36-108.</title>
        <authorList>
            <consortium name="US DOE Joint Genome Institute (JGI-PGF)"/>
            <person name="Lucas S."/>
            <person name="Copeland A."/>
            <person name="Lapidus A."/>
            <person name="Bruce D."/>
            <person name="Goodwin L."/>
            <person name="Pitluck S."/>
            <person name="Kyrpides N."/>
            <person name="Mavromatis K."/>
            <person name="Ivanova N."/>
            <person name="Zeytun A."/>
            <person name="Brettin T."/>
            <person name="Detter J.C."/>
            <person name="Tapia R."/>
            <person name="Han C."/>
            <person name="Land M."/>
            <person name="Hauser L."/>
            <person name="Markowitz V."/>
            <person name="Cheng J.-F."/>
            <person name="Hugenholtz P."/>
            <person name="Woyke T."/>
            <person name="Wu D."/>
            <person name="Gronow S."/>
            <person name="Wellnitz S."/>
            <person name="Brambilla E."/>
            <person name="Klenk H.-P."/>
            <person name="Eisen J.A."/>
        </authorList>
    </citation>
    <scope>NUCLEOTIDE SEQUENCE</scope>
    <source>
        <strain>P 36-108</strain>
    </source>
</reference>
<dbReference type="RefSeq" id="WP_013548021.1">
    <property type="nucleotide sequence ID" value="NC_014933.1"/>
</dbReference>
<dbReference type="STRING" id="693979.Bache_2467"/>
<sequence length="507" mass="58288">MKTFYKYIVLAFLAIALAGCEGMLDVTNPNKPTDKTFWKTEADFRQALASCYTPLKNWNGGYYGTRGLMARISRADDIEFRNDIQDIYSMHRFTNDPNNSVAQNIFYQFYNAIYRSNSILKEIEGKTFSKDFIDNVRGEALFIRGMYYFQLAKEFGGVPLRLEASQDPATFQKAKSSQAEIYDQAAGDFMEAAGLLPVENAKGKPTKGTANAYLGKLYVYREKWQEAKNVLEPLTKAPYKYRLMEDFTWNFDEAHENNAESIFEILYEPVGGSDQWDNGETANSAQSTTIAVEYAAGEVGGWFEAKPTPKIMDIFLKEKAANGKPDYRVLTSVAWNYEGCMYYMKPFQEVFARNPDALNSYWILKYQNSATRDQEVETLPSYINERAMRFADVILLLAECELNLNPADTKPAIDYINKIRTRGGNLLPYSGATDAISVKEELIHQRAIEFFKEGERFYDLRRWGLLEKELKAQDPLRFENFAKRYYYLPIPAKEIQTNLLCKQNEGW</sequence>
<name>E6SUT7_BACT6</name>
<organism evidence="9 10">
    <name type="scientific">Bacteroides helcogenes (strain ATCC 35417 / DSM 20613 / JCM 6297 / CCUG 15421 / P 36-108)</name>
    <dbReference type="NCBI Taxonomy" id="693979"/>
    <lineage>
        <taxon>Bacteria</taxon>
        <taxon>Pseudomonadati</taxon>
        <taxon>Bacteroidota</taxon>
        <taxon>Bacteroidia</taxon>
        <taxon>Bacteroidales</taxon>
        <taxon>Bacteroidaceae</taxon>
        <taxon>Bacteroides</taxon>
    </lineage>
</organism>
<evidence type="ECO:0000256" key="3">
    <source>
        <dbReference type="ARBA" id="ARBA00022729"/>
    </source>
</evidence>
<evidence type="ECO:0000256" key="5">
    <source>
        <dbReference type="ARBA" id="ARBA00023237"/>
    </source>
</evidence>
<keyword evidence="10" id="KW-1185">Reference proteome</keyword>
<keyword evidence="5" id="KW-0998">Cell outer membrane</keyword>
<dbReference type="OrthoDB" id="9792139at2"/>
<evidence type="ECO:0000256" key="2">
    <source>
        <dbReference type="ARBA" id="ARBA00006275"/>
    </source>
</evidence>
<comment type="subcellular location">
    <subcellularLocation>
        <location evidence="1">Cell outer membrane</location>
    </subcellularLocation>
</comment>
<dbReference type="InterPro" id="IPR033985">
    <property type="entry name" value="SusD-like_N"/>
</dbReference>
<proteinExistence type="inferred from homology"/>
<evidence type="ECO:0000259" key="7">
    <source>
        <dbReference type="Pfam" id="PF07980"/>
    </source>
</evidence>
<dbReference type="CDD" id="cd08977">
    <property type="entry name" value="SusD"/>
    <property type="match status" value="1"/>
</dbReference>
<keyword evidence="4" id="KW-0472">Membrane</keyword>
<evidence type="ECO:0000259" key="8">
    <source>
        <dbReference type="Pfam" id="PF14322"/>
    </source>
</evidence>
<dbReference type="eggNOG" id="COG3193">
    <property type="taxonomic scope" value="Bacteria"/>
</dbReference>
<evidence type="ECO:0000313" key="10">
    <source>
        <dbReference type="Proteomes" id="UP000008630"/>
    </source>
</evidence>
<dbReference type="GO" id="GO:0009279">
    <property type="term" value="C:cell outer membrane"/>
    <property type="evidence" value="ECO:0007669"/>
    <property type="project" value="UniProtKB-SubCell"/>
</dbReference>
<evidence type="ECO:0000313" key="9">
    <source>
        <dbReference type="EMBL" id="ADV44432.1"/>
    </source>
</evidence>
<feature type="domain" description="RagB/SusD" evidence="7">
    <location>
        <begin position="260"/>
        <end position="507"/>
    </location>
</feature>
<gene>
    <name evidence="9" type="ordered locus">Bache_2467</name>
</gene>
<dbReference type="PATRIC" id="fig|693979.3.peg.2583"/>
<feature type="chain" id="PRO_5003211527" evidence="6">
    <location>
        <begin position="19"/>
        <end position="507"/>
    </location>
</feature>
<dbReference type="KEGG" id="bhl:Bache_2467"/>
<protein>
    <submittedName>
        <fullName evidence="9">RagB/SusD domain protein</fullName>
    </submittedName>
</protein>
<reference evidence="9 10" key="2">
    <citation type="journal article" date="2011" name="Stand. Genomic Sci.">
        <title>Complete genome sequence of Bacteroides helcogenes type strain (P 36-108).</title>
        <authorList>
            <person name="Pati A."/>
            <person name="Gronow S."/>
            <person name="Zeytun A."/>
            <person name="Lapidus A."/>
            <person name="Nolan M."/>
            <person name="Hammon N."/>
            <person name="Deshpande S."/>
            <person name="Cheng J.F."/>
            <person name="Tapia R."/>
            <person name="Han C."/>
            <person name="Goodwin L."/>
            <person name="Pitluck S."/>
            <person name="Liolios K."/>
            <person name="Pagani I."/>
            <person name="Ivanova N."/>
            <person name="Mavromatis K."/>
            <person name="Chen A."/>
            <person name="Palaniappan K."/>
            <person name="Land M."/>
            <person name="Hauser L."/>
            <person name="Chang Y.J."/>
            <person name="Jeffries C.D."/>
            <person name="Detter J.C."/>
            <person name="Brambilla E."/>
            <person name="Rohde M."/>
            <person name="Goker M."/>
            <person name="Woyke T."/>
            <person name="Bristow J."/>
            <person name="Eisen J.A."/>
            <person name="Markowitz V."/>
            <person name="Hugenholtz P."/>
            <person name="Kyrpides N.C."/>
            <person name="Klenk H.P."/>
            <person name="Lucas S."/>
        </authorList>
    </citation>
    <scope>NUCLEOTIDE SEQUENCE [LARGE SCALE GENOMIC DNA]</scope>
    <source>
        <strain evidence="10">ATCC 35417 / DSM 20613 / JCM 6297 / CCUG 15421 / P 36-108</strain>
    </source>
</reference>
<dbReference type="InterPro" id="IPR011990">
    <property type="entry name" value="TPR-like_helical_dom_sf"/>
</dbReference>
<accession>E6SUT7</accession>
<dbReference type="EMBL" id="CP002352">
    <property type="protein sequence ID" value="ADV44432.1"/>
    <property type="molecule type" value="Genomic_DNA"/>
</dbReference>
<dbReference type="SUPFAM" id="SSF48452">
    <property type="entry name" value="TPR-like"/>
    <property type="match status" value="1"/>
</dbReference>
<evidence type="ECO:0000256" key="1">
    <source>
        <dbReference type="ARBA" id="ARBA00004442"/>
    </source>
</evidence>
<dbReference type="Gene3D" id="1.25.40.390">
    <property type="match status" value="1"/>
</dbReference>
<dbReference type="HOGENOM" id="CLU_015553_1_0_10"/>
<feature type="domain" description="SusD-like N-terminal" evidence="8">
    <location>
        <begin position="24"/>
        <end position="218"/>
    </location>
</feature>
<keyword evidence="3 6" id="KW-0732">Signal</keyword>
<feature type="signal peptide" evidence="6">
    <location>
        <begin position="1"/>
        <end position="18"/>
    </location>
</feature>
<dbReference type="Pfam" id="PF07980">
    <property type="entry name" value="SusD_RagB"/>
    <property type="match status" value="1"/>
</dbReference>
<comment type="similarity">
    <text evidence="2">Belongs to the SusD family.</text>
</comment>
<dbReference type="PROSITE" id="PS51257">
    <property type="entry name" value="PROKAR_LIPOPROTEIN"/>
    <property type="match status" value="1"/>
</dbReference>
<dbReference type="AlphaFoldDB" id="E6SUT7"/>
<dbReference type="Pfam" id="PF14322">
    <property type="entry name" value="SusD-like_3"/>
    <property type="match status" value="1"/>
</dbReference>
<dbReference type="InterPro" id="IPR012944">
    <property type="entry name" value="SusD_RagB_dom"/>
</dbReference>
<evidence type="ECO:0000256" key="6">
    <source>
        <dbReference type="SAM" id="SignalP"/>
    </source>
</evidence>
<evidence type="ECO:0000256" key="4">
    <source>
        <dbReference type="ARBA" id="ARBA00023136"/>
    </source>
</evidence>
<dbReference type="Proteomes" id="UP000008630">
    <property type="component" value="Chromosome"/>
</dbReference>